<keyword evidence="8" id="KW-1185">Reference proteome</keyword>
<dbReference type="CDD" id="cd06171">
    <property type="entry name" value="Sigma70_r4"/>
    <property type="match status" value="1"/>
</dbReference>
<reference evidence="7 8" key="1">
    <citation type="journal article" date="2003" name="Int. J. Syst. Evol. Microbiol.">
        <title>Halobacillus salinus sp. nov., isolated from a salt lake on the coast of the East Sea in Korea.</title>
        <authorList>
            <person name="Yoon J.H."/>
            <person name="Kang K.H."/>
            <person name="Park Y.H."/>
        </authorList>
    </citation>
    <scope>NUCLEOTIDE SEQUENCE [LARGE SCALE GENOMIC DNA]</scope>
    <source>
        <strain evidence="7 8">HSL-3</strain>
    </source>
</reference>
<dbReference type="InterPro" id="IPR007627">
    <property type="entry name" value="RNA_pol_sigma70_r2"/>
</dbReference>
<evidence type="ECO:0000256" key="4">
    <source>
        <dbReference type="ARBA" id="ARBA00023163"/>
    </source>
</evidence>
<accession>A0A4Z0GV83</accession>
<comment type="similarity">
    <text evidence="1">Belongs to the sigma-70 factor family. ECF subfamily.</text>
</comment>
<evidence type="ECO:0000313" key="7">
    <source>
        <dbReference type="EMBL" id="TGB01118.1"/>
    </source>
</evidence>
<sequence>MEFESLPATNEEIDKDQLIHEFMNNYSKQVYLLAYSYVKDQGLAEDITQDVFLKCYRHLHKFREDASPKTWVLKITVNTAKDYIKKKSFHTLKLSIEKFENKLKGASVETEVVEQEKKDEVLEAVLSMKQKYREVIYFYYFQDLKIDEIKDALGLNENTVKTRLTRGRAILKEILQKEGLDHG</sequence>
<dbReference type="Pfam" id="PF04542">
    <property type="entry name" value="Sigma70_r2"/>
    <property type="match status" value="1"/>
</dbReference>
<dbReference type="InterPro" id="IPR013324">
    <property type="entry name" value="RNA_pol_sigma_r3/r4-like"/>
</dbReference>
<evidence type="ECO:0000256" key="1">
    <source>
        <dbReference type="ARBA" id="ARBA00010641"/>
    </source>
</evidence>
<dbReference type="Proteomes" id="UP000297982">
    <property type="component" value="Unassembled WGS sequence"/>
</dbReference>
<proteinExistence type="inferred from homology"/>
<evidence type="ECO:0000259" key="5">
    <source>
        <dbReference type="Pfam" id="PF04542"/>
    </source>
</evidence>
<feature type="domain" description="RNA polymerase sigma-70 region 2" evidence="5">
    <location>
        <begin position="24"/>
        <end position="88"/>
    </location>
</feature>
<dbReference type="SUPFAM" id="SSF88946">
    <property type="entry name" value="Sigma2 domain of RNA polymerase sigma factors"/>
    <property type="match status" value="1"/>
</dbReference>
<name>A0A4Z0GV83_9BACI</name>
<comment type="caution">
    <text evidence="7">The sequence shown here is derived from an EMBL/GenBank/DDBJ whole genome shotgun (WGS) entry which is preliminary data.</text>
</comment>
<protein>
    <submittedName>
        <fullName evidence="7">Sigma-70 family RNA polymerase sigma factor</fullName>
    </submittedName>
</protein>
<gene>
    <name evidence="7" type="ORF">E4663_18375</name>
</gene>
<evidence type="ECO:0000256" key="3">
    <source>
        <dbReference type="ARBA" id="ARBA00023082"/>
    </source>
</evidence>
<dbReference type="InterPro" id="IPR039425">
    <property type="entry name" value="RNA_pol_sigma-70-like"/>
</dbReference>
<dbReference type="InterPro" id="IPR013249">
    <property type="entry name" value="RNA_pol_sigma70_r4_t2"/>
</dbReference>
<evidence type="ECO:0000313" key="8">
    <source>
        <dbReference type="Proteomes" id="UP000297982"/>
    </source>
</evidence>
<dbReference type="InterPro" id="IPR036388">
    <property type="entry name" value="WH-like_DNA-bd_sf"/>
</dbReference>
<dbReference type="Gene3D" id="1.10.1740.10">
    <property type="match status" value="1"/>
</dbReference>
<dbReference type="GO" id="GO:0003677">
    <property type="term" value="F:DNA binding"/>
    <property type="evidence" value="ECO:0007669"/>
    <property type="project" value="InterPro"/>
</dbReference>
<organism evidence="7 8">
    <name type="scientific">Halobacillus salinus</name>
    <dbReference type="NCBI Taxonomy" id="192814"/>
    <lineage>
        <taxon>Bacteria</taxon>
        <taxon>Bacillati</taxon>
        <taxon>Bacillota</taxon>
        <taxon>Bacilli</taxon>
        <taxon>Bacillales</taxon>
        <taxon>Bacillaceae</taxon>
        <taxon>Halobacillus</taxon>
    </lineage>
</organism>
<dbReference type="InterPro" id="IPR014284">
    <property type="entry name" value="RNA_pol_sigma-70_dom"/>
</dbReference>
<dbReference type="SUPFAM" id="SSF88659">
    <property type="entry name" value="Sigma3 and sigma4 domains of RNA polymerase sigma factors"/>
    <property type="match status" value="1"/>
</dbReference>
<keyword evidence="3" id="KW-0731">Sigma factor</keyword>
<dbReference type="EMBL" id="SRJC01000008">
    <property type="protein sequence ID" value="TGB01118.1"/>
    <property type="molecule type" value="Genomic_DNA"/>
</dbReference>
<evidence type="ECO:0000259" key="6">
    <source>
        <dbReference type="Pfam" id="PF08281"/>
    </source>
</evidence>
<dbReference type="NCBIfam" id="TIGR02937">
    <property type="entry name" value="sigma70-ECF"/>
    <property type="match status" value="1"/>
</dbReference>
<dbReference type="Gene3D" id="1.10.10.10">
    <property type="entry name" value="Winged helix-like DNA-binding domain superfamily/Winged helix DNA-binding domain"/>
    <property type="match status" value="1"/>
</dbReference>
<dbReference type="PANTHER" id="PTHR43133:SF60">
    <property type="entry name" value="RNA POLYMERASE SIGMA FACTOR SIGV"/>
    <property type="match status" value="1"/>
</dbReference>
<dbReference type="AlphaFoldDB" id="A0A4Z0GV83"/>
<dbReference type="InterPro" id="IPR013325">
    <property type="entry name" value="RNA_pol_sigma_r2"/>
</dbReference>
<dbReference type="Pfam" id="PF08281">
    <property type="entry name" value="Sigma70_r4_2"/>
    <property type="match status" value="1"/>
</dbReference>
<evidence type="ECO:0000256" key="2">
    <source>
        <dbReference type="ARBA" id="ARBA00023015"/>
    </source>
</evidence>
<feature type="domain" description="RNA polymerase sigma factor 70 region 4 type 2" evidence="6">
    <location>
        <begin position="119"/>
        <end position="169"/>
    </location>
</feature>
<dbReference type="GO" id="GO:0006352">
    <property type="term" value="P:DNA-templated transcription initiation"/>
    <property type="evidence" value="ECO:0007669"/>
    <property type="project" value="InterPro"/>
</dbReference>
<dbReference type="PANTHER" id="PTHR43133">
    <property type="entry name" value="RNA POLYMERASE ECF-TYPE SIGMA FACTO"/>
    <property type="match status" value="1"/>
</dbReference>
<keyword evidence="4" id="KW-0804">Transcription</keyword>
<dbReference type="RefSeq" id="WP_135328725.1">
    <property type="nucleotide sequence ID" value="NZ_SRJC01000008.1"/>
</dbReference>
<keyword evidence="2" id="KW-0805">Transcription regulation</keyword>
<dbReference type="GO" id="GO:0016987">
    <property type="term" value="F:sigma factor activity"/>
    <property type="evidence" value="ECO:0007669"/>
    <property type="project" value="UniProtKB-KW"/>
</dbReference>